<dbReference type="SMART" id="SM00343">
    <property type="entry name" value="ZnF_C2HC"/>
    <property type="match status" value="2"/>
</dbReference>
<reference evidence="3" key="3">
    <citation type="journal article" date="2017" name="Nature">
        <title>Genome sequence of the progenitor of the wheat D genome Aegilops tauschii.</title>
        <authorList>
            <person name="Luo M.C."/>
            <person name="Gu Y.Q."/>
            <person name="Puiu D."/>
            <person name="Wang H."/>
            <person name="Twardziok S.O."/>
            <person name="Deal K.R."/>
            <person name="Huo N."/>
            <person name="Zhu T."/>
            <person name="Wang L."/>
            <person name="Wang Y."/>
            <person name="McGuire P.E."/>
            <person name="Liu S."/>
            <person name="Long H."/>
            <person name="Ramasamy R.K."/>
            <person name="Rodriguez J.C."/>
            <person name="Van S.L."/>
            <person name="Yuan L."/>
            <person name="Wang Z."/>
            <person name="Xia Z."/>
            <person name="Xiao L."/>
            <person name="Anderson O.D."/>
            <person name="Ouyang S."/>
            <person name="Liang Y."/>
            <person name="Zimin A.V."/>
            <person name="Pertea G."/>
            <person name="Qi P."/>
            <person name="Bennetzen J.L."/>
            <person name="Dai X."/>
            <person name="Dawson M.W."/>
            <person name="Muller H.G."/>
            <person name="Kugler K."/>
            <person name="Rivarola-Duarte L."/>
            <person name="Spannagl M."/>
            <person name="Mayer K.F.X."/>
            <person name="Lu F.H."/>
            <person name="Bevan M.W."/>
            <person name="Leroy P."/>
            <person name="Li P."/>
            <person name="You F.M."/>
            <person name="Sun Q."/>
            <person name="Liu Z."/>
            <person name="Lyons E."/>
            <person name="Wicker T."/>
            <person name="Salzberg S.L."/>
            <person name="Devos K.M."/>
            <person name="Dvorak J."/>
        </authorList>
    </citation>
    <scope>NUCLEOTIDE SEQUENCE [LARGE SCALE GENOMIC DNA]</scope>
    <source>
        <strain evidence="3">cv. AL8/78</strain>
    </source>
</reference>
<accession>A0A453I5Y4</accession>
<reference evidence="4" key="2">
    <citation type="journal article" date="2017" name="Nat. Plants">
        <title>The Aegilops tauschii genome reveals multiple impacts of transposons.</title>
        <authorList>
            <person name="Zhao G."/>
            <person name="Zou C."/>
            <person name="Li K."/>
            <person name="Wang K."/>
            <person name="Li T."/>
            <person name="Gao L."/>
            <person name="Zhang X."/>
            <person name="Wang H."/>
            <person name="Yang Z."/>
            <person name="Liu X."/>
            <person name="Jiang W."/>
            <person name="Mao L."/>
            <person name="Kong X."/>
            <person name="Jiao Y."/>
            <person name="Jia J."/>
        </authorList>
    </citation>
    <scope>NUCLEOTIDE SEQUENCE [LARGE SCALE GENOMIC DNA]</scope>
    <source>
        <strain evidence="4">cv. AL8/78</strain>
    </source>
</reference>
<dbReference type="InterPro" id="IPR036875">
    <property type="entry name" value="Znf_CCHC_sf"/>
</dbReference>
<reference evidence="3" key="5">
    <citation type="journal article" date="2021" name="G3 (Bethesda)">
        <title>Aegilops tauschii genome assembly Aet v5.0 features greater sequence contiguity and improved annotation.</title>
        <authorList>
            <person name="Wang L."/>
            <person name="Zhu T."/>
            <person name="Rodriguez J.C."/>
            <person name="Deal K.R."/>
            <person name="Dubcovsky J."/>
            <person name="McGuire P.E."/>
            <person name="Lux T."/>
            <person name="Spannagl M."/>
            <person name="Mayer K.F.X."/>
            <person name="Baldrich P."/>
            <person name="Meyers B.C."/>
            <person name="Huo N."/>
            <person name="Gu Y.Q."/>
            <person name="Zhou H."/>
            <person name="Devos K.M."/>
            <person name="Bennetzen J.L."/>
            <person name="Unver T."/>
            <person name="Budak H."/>
            <person name="Gulick P.J."/>
            <person name="Galiba G."/>
            <person name="Kalapos B."/>
            <person name="Nelson D.R."/>
            <person name="Li P."/>
            <person name="You F.M."/>
            <person name="Luo M.C."/>
            <person name="Dvorak J."/>
        </authorList>
    </citation>
    <scope>NUCLEOTIDE SEQUENCE [LARGE SCALE GENOMIC DNA]</scope>
    <source>
        <strain evidence="3">cv. AL8/78</strain>
    </source>
</reference>
<dbReference type="GO" id="GO:0008270">
    <property type="term" value="F:zinc ion binding"/>
    <property type="evidence" value="ECO:0007669"/>
    <property type="project" value="UniProtKB-KW"/>
</dbReference>
<dbReference type="Gene3D" id="4.10.60.10">
    <property type="entry name" value="Zinc finger, CCHC-type"/>
    <property type="match status" value="1"/>
</dbReference>
<evidence type="ECO:0000313" key="3">
    <source>
        <dbReference type="EnsemblPlants" id="AET4Gv20455500.1"/>
    </source>
</evidence>
<dbReference type="Pfam" id="PF00098">
    <property type="entry name" value="zf-CCHC"/>
    <property type="match status" value="1"/>
</dbReference>
<proteinExistence type="predicted"/>
<evidence type="ECO:0000313" key="4">
    <source>
        <dbReference type="Proteomes" id="UP000015105"/>
    </source>
</evidence>
<reference evidence="4" key="1">
    <citation type="journal article" date="2014" name="Science">
        <title>Ancient hybridizations among the ancestral genomes of bread wheat.</title>
        <authorList>
            <consortium name="International Wheat Genome Sequencing Consortium,"/>
            <person name="Marcussen T."/>
            <person name="Sandve S.R."/>
            <person name="Heier L."/>
            <person name="Spannagl M."/>
            <person name="Pfeifer M."/>
            <person name="Jakobsen K.S."/>
            <person name="Wulff B.B."/>
            <person name="Steuernagel B."/>
            <person name="Mayer K.F."/>
            <person name="Olsen O.A."/>
        </authorList>
    </citation>
    <scope>NUCLEOTIDE SEQUENCE [LARGE SCALE GENOMIC DNA]</scope>
    <source>
        <strain evidence="4">cv. AL8/78</strain>
    </source>
</reference>
<keyword evidence="1" id="KW-0863">Zinc-finger</keyword>
<keyword evidence="4" id="KW-1185">Reference proteome</keyword>
<evidence type="ECO:0000259" key="2">
    <source>
        <dbReference type="PROSITE" id="PS50158"/>
    </source>
</evidence>
<dbReference type="PANTHER" id="PTHR33170">
    <property type="entry name" value="DUF4283 DOMAIN-CONTAINING PROTEIN-RELATED"/>
    <property type="match status" value="1"/>
</dbReference>
<feature type="domain" description="CCHC-type" evidence="2">
    <location>
        <begin position="3"/>
        <end position="16"/>
    </location>
</feature>
<dbReference type="InterPro" id="IPR001878">
    <property type="entry name" value="Znf_CCHC"/>
</dbReference>
<dbReference type="EnsemblPlants" id="AET4Gv20455500.1">
    <property type="protein sequence ID" value="AET4Gv20455500.1"/>
    <property type="gene ID" value="AET4Gv20455500"/>
</dbReference>
<dbReference type="Gramene" id="AET4Gv20455500.1">
    <property type="protein sequence ID" value="AET4Gv20455500.1"/>
    <property type="gene ID" value="AET4Gv20455500"/>
</dbReference>
<keyword evidence="1" id="KW-0479">Metal-binding</keyword>
<evidence type="ECO:0000256" key="1">
    <source>
        <dbReference type="PROSITE-ProRule" id="PRU00047"/>
    </source>
</evidence>
<dbReference type="SUPFAM" id="SSF57756">
    <property type="entry name" value="Retrovirus zinc finger-like domains"/>
    <property type="match status" value="1"/>
</dbReference>
<dbReference type="Proteomes" id="UP000015105">
    <property type="component" value="Chromosome 4D"/>
</dbReference>
<organism evidence="3 4">
    <name type="scientific">Aegilops tauschii subsp. strangulata</name>
    <name type="common">Goatgrass</name>
    <dbReference type="NCBI Taxonomy" id="200361"/>
    <lineage>
        <taxon>Eukaryota</taxon>
        <taxon>Viridiplantae</taxon>
        <taxon>Streptophyta</taxon>
        <taxon>Embryophyta</taxon>
        <taxon>Tracheophyta</taxon>
        <taxon>Spermatophyta</taxon>
        <taxon>Magnoliopsida</taxon>
        <taxon>Liliopsida</taxon>
        <taxon>Poales</taxon>
        <taxon>Poaceae</taxon>
        <taxon>BOP clade</taxon>
        <taxon>Pooideae</taxon>
        <taxon>Triticodae</taxon>
        <taxon>Triticeae</taxon>
        <taxon>Triticinae</taxon>
        <taxon>Aegilops</taxon>
    </lineage>
</organism>
<sequence>LPCYRCGEPGHFVVECTTELCDYCCRSQHKSGDCPLLSGPKPVVTIYGVCCQELMFFESPDVAPSMHVQESSFPVVVKVTN</sequence>
<protein>
    <recommendedName>
        <fullName evidence="2">CCHC-type domain-containing protein</fullName>
    </recommendedName>
</protein>
<dbReference type="GO" id="GO:0003676">
    <property type="term" value="F:nucleic acid binding"/>
    <property type="evidence" value="ECO:0007669"/>
    <property type="project" value="InterPro"/>
</dbReference>
<dbReference type="AlphaFoldDB" id="A0A453I5Y4"/>
<name>A0A453I5Y4_AEGTS</name>
<dbReference type="PANTHER" id="PTHR33170:SF40">
    <property type="entry name" value="OS04G0557100 PROTEIN"/>
    <property type="match status" value="1"/>
</dbReference>
<keyword evidence="1" id="KW-0862">Zinc</keyword>
<reference evidence="3" key="4">
    <citation type="submission" date="2019-03" db="UniProtKB">
        <authorList>
            <consortium name="EnsemblPlants"/>
        </authorList>
    </citation>
    <scope>IDENTIFICATION</scope>
</reference>
<dbReference type="PROSITE" id="PS50158">
    <property type="entry name" value="ZF_CCHC"/>
    <property type="match status" value="1"/>
</dbReference>